<proteinExistence type="predicted"/>
<dbReference type="SUPFAM" id="SSF51905">
    <property type="entry name" value="FAD/NAD(P)-binding domain"/>
    <property type="match status" value="1"/>
</dbReference>
<dbReference type="PROSITE" id="PS50011">
    <property type="entry name" value="PROTEIN_KINASE_DOM"/>
    <property type="match status" value="1"/>
</dbReference>
<dbReference type="SMART" id="SM00220">
    <property type="entry name" value="S_TKc"/>
    <property type="match status" value="1"/>
</dbReference>
<dbReference type="InterPro" id="IPR006076">
    <property type="entry name" value="FAD-dep_OxRdtase"/>
</dbReference>
<evidence type="ECO:0000259" key="1">
    <source>
        <dbReference type="PROSITE" id="PS50011"/>
    </source>
</evidence>
<evidence type="ECO:0000313" key="3">
    <source>
        <dbReference type="Proteomes" id="UP000191612"/>
    </source>
</evidence>
<evidence type="ECO:0000313" key="2">
    <source>
        <dbReference type="EMBL" id="OQD98030.1"/>
    </source>
</evidence>
<comment type="caution">
    <text evidence="2">The sequence shown here is derived from an EMBL/GenBank/DDBJ whole genome shotgun (WGS) entry which is preliminary data.</text>
</comment>
<gene>
    <name evidence="2" type="ORF">PENSOL_c010G02414</name>
</gene>
<dbReference type="PANTHER" id="PTHR13847:SF260">
    <property type="entry name" value="FAD DEPENDENT OXIDOREDUCTASE DOMAIN-CONTAINING PROTEIN"/>
    <property type="match status" value="1"/>
</dbReference>
<dbReference type="Pfam" id="PF00069">
    <property type="entry name" value="Pkinase"/>
    <property type="match status" value="1"/>
</dbReference>
<reference evidence="3" key="1">
    <citation type="journal article" date="2017" name="Nat. Microbiol.">
        <title>Global analysis of biosynthetic gene clusters reveals vast potential of secondary metabolite production in Penicillium species.</title>
        <authorList>
            <person name="Nielsen J.C."/>
            <person name="Grijseels S."/>
            <person name="Prigent S."/>
            <person name="Ji B."/>
            <person name="Dainat J."/>
            <person name="Nielsen K.F."/>
            <person name="Frisvad J.C."/>
            <person name="Workman M."/>
            <person name="Nielsen J."/>
        </authorList>
    </citation>
    <scope>NUCLEOTIDE SEQUENCE [LARGE SCALE GENOMIC DNA]</scope>
    <source>
        <strain evidence="3">IBT 29525</strain>
    </source>
</reference>
<dbReference type="InterPro" id="IPR036188">
    <property type="entry name" value="FAD/NAD-bd_sf"/>
</dbReference>
<dbReference type="AlphaFoldDB" id="A0A1V6R928"/>
<dbReference type="STRING" id="60172.A0A1V6R928"/>
<dbReference type="SUPFAM" id="SSF56112">
    <property type="entry name" value="Protein kinase-like (PK-like)"/>
    <property type="match status" value="1"/>
</dbReference>
<dbReference type="PANTHER" id="PTHR13847">
    <property type="entry name" value="SARCOSINE DEHYDROGENASE-RELATED"/>
    <property type="match status" value="1"/>
</dbReference>
<feature type="domain" description="Protein kinase" evidence="1">
    <location>
        <begin position="310"/>
        <end position="711"/>
    </location>
</feature>
<dbReference type="EMBL" id="MDYO01000010">
    <property type="protein sequence ID" value="OQD98030.1"/>
    <property type="molecule type" value="Genomic_DNA"/>
</dbReference>
<keyword evidence="3" id="KW-1185">Reference proteome</keyword>
<dbReference type="GO" id="GO:0004672">
    <property type="term" value="F:protein kinase activity"/>
    <property type="evidence" value="ECO:0007669"/>
    <property type="project" value="InterPro"/>
</dbReference>
<dbReference type="GO" id="GO:0005737">
    <property type="term" value="C:cytoplasm"/>
    <property type="evidence" value="ECO:0007669"/>
    <property type="project" value="TreeGrafter"/>
</dbReference>
<dbReference type="Gene3D" id="3.50.50.60">
    <property type="entry name" value="FAD/NAD(P)-binding domain"/>
    <property type="match status" value="1"/>
</dbReference>
<dbReference type="InterPro" id="IPR011009">
    <property type="entry name" value="Kinase-like_dom_sf"/>
</dbReference>
<accession>A0A1V6R928</accession>
<dbReference type="Proteomes" id="UP000191612">
    <property type="component" value="Unassembled WGS sequence"/>
</dbReference>
<dbReference type="Pfam" id="PF01266">
    <property type="entry name" value="DAO"/>
    <property type="match status" value="1"/>
</dbReference>
<organism evidence="2 3">
    <name type="scientific">Penicillium solitum</name>
    <dbReference type="NCBI Taxonomy" id="60172"/>
    <lineage>
        <taxon>Eukaryota</taxon>
        <taxon>Fungi</taxon>
        <taxon>Dikarya</taxon>
        <taxon>Ascomycota</taxon>
        <taxon>Pezizomycotina</taxon>
        <taxon>Eurotiomycetes</taxon>
        <taxon>Eurotiomycetidae</taxon>
        <taxon>Eurotiales</taxon>
        <taxon>Aspergillaceae</taxon>
        <taxon>Penicillium</taxon>
    </lineage>
</organism>
<dbReference type="GO" id="GO:0005524">
    <property type="term" value="F:ATP binding"/>
    <property type="evidence" value="ECO:0007669"/>
    <property type="project" value="InterPro"/>
</dbReference>
<sequence length="726" mass="80567">MLTSNIETSRSLPNPIPCLSYWQRTTRAYPNLHANIETTVPSNAKYVVVGSGISGGLTAFKLIEGGAKAEDIVILEAREAASGASSRNAGHVRPDAFRGFSAYAKVHGEQQALKIIQDERLVLEKVDEFVKEHNVECDFNLTTTFDVCMTPEFAAYEAESLEAFKKAGGDTSHITFYEGDQAKEKTRVPGAVAAYEWPAGSSHPAKLAQFLLRAVISKGTRLFTFCPATEIERSGASSETWKVHTPRGIIEAEKIIHCTNAHAALLLPQLEAYIRPNRAQAHSLVPVPAFSGQKALQNTFSLRFSLLHFYSLIQRKGDGTLVLGVSRSNPTLSPETSASRFSTDDSRYNEEIAQDALRTFGDIFPAYSSRTVMHGEGLDHAWTGIIAMTTDSVPFVGAIDSLPGQYICAGFNGHGMARIFTCAPAVAQLVLGKTWDETGLPGCFQFSDERLSRFSNDLKLANILMTFENEKAIPRFIQEQVLKSPMHYKANPVTNHTTYQSYDGFGPMDVEDVGNVLPKITDFGSAWQLVVDPETKSQNEPVVTYPIQPNYYRAPEVVLGYGWDFSADIWNFGVLVWNIIEGTELFTQVEDANGRYDPKSHLAEMIALLGPPPKEVIERADYMSQVEYDSMISIEVGKPCKNAREVFGGPCFDEEGKFLHQELIPNRKLEDTIPSIYDSERELFLSFARDMLTWVPSERKTARELTEHPFLNFGGYVSKDVLEGRS</sequence>
<name>A0A1V6R928_9EURO</name>
<dbReference type="Gene3D" id="3.30.9.10">
    <property type="entry name" value="D-Amino Acid Oxidase, subunit A, domain 2"/>
    <property type="match status" value="1"/>
</dbReference>
<protein>
    <recommendedName>
        <fullName evidence="1">Protein kinase domain-containing protein</fullName>
    </recommendedName>
</protein>
<dbReference type="Gene3D" id="1.10.510.10">
    <property type="entry name" value="Transferase(Phosphotransferase) domain 1"/>
    <property type="match status" value="1"/>
</dbReference>
<dbReference type="InterPro" id="IPR000719">
    <property type="entry name" value="Prot_kinase_dom"/>
</dbReference>